<dbReference type="PANTHER" id="PTHR30589">
    <property type="entry name" value="PROLIPOPROTEIN DIACYLGLYCERYL TRANSFERASE"/>
    <property type="match status" value="1"/>
</dbReference>
<evidence type="ECO:0000256" key="3">
    <source>
        <dbReference type="ARBA" id="ARBA00022679"/>
    </source>
</evidence>
<dbReference type="AlphaFoldDB" id="A0A2K8P1F9"/>
<evidence type="ECO:0000256" key="1">
    <source>
        <dbReference type="ARBA" id="ARBA00007150"/>
    </source>
</evidence>
<feature type="transmembrane region" description="Helical" evidence="7">
    <location>
        <begin position="112"/>
        <end position="131"/>
    </location>
</feature>
<dbReference type="GO" id="GO:0005886">
    <property type="term" value="C:plasma membrane"/>
    <property type="evidence" value="ECO:0007669"/>
    <property type="project" value="InterPro"/>
</dbReference>
<keyword evidence="8" id="KW-0449">Lipoprotein</keyword>
<feature type="transmembrane region" description="Helical" evidence="7">
    <location>
        <begin position="20"/>
        <end position="44"/>
    </location>
</feature>
<evidence type="ECO:0000256" key="4">
    <source>
        <dbReference type="ARBA" id="ARBA00022692"/>
    </source>
</evidence>
<dbReference type="KEGG" id="mcol:MCOLE_v1c00760"/>
<proteinExistence type="inferred from homology"/>
<accession>A0A2K8P1F9</accession>
<feature type="transmembrane region" description="Helical" evidence="7">
    <location>
        <begin position="433"/>
        <end position="453"/>
    </location>
</feature>
<evidence type="ECO:0000313" key="8">
    <source>
        <dbReference type="EMBL" id="ATZ20591.1"/>
    </source>
</evidence>
<feature type="transmembrane region" description="Helical" evidence="7">
    <location>
        <begin position="281"/>
        <end position="300"/>
    </location>
</feature>
<evidence type="ECO:0000313" key="9">
    <source>
        <dbReference type="Proteomes" id="UP000232221"/>
    </source>
</evidence>
<dbReference type="Pfam" id="PF01790">
    <property type="entry name" value="LGT"/>
    <property type="match status" value="1"/>
</dbReference>
<evidence type="ECO:0000256" key="6">
    <source>
        <dbReference type="ARBA" id="ARBA00023136"/>
    </source>
</evidence>
<sequence length="472" mass="53699">MNIKEFKFNKISFDFKRDKLKWISIGLWASLFIVVIVLFSVFWATKNVIWTQEDSFSNSTTGLAEDQISYGGIAKSYGGIAIYPMAMTMGMLVAILFSLYKFWKKGLDVIHLSIGIAICIPISLMGASFFGKLNAQSPGVNAGGVGFWGLFAFWEPGMAIHGGVYGGLLAGIILFYFVGRKTKTSMLVYADAIVPNILLGQAIGRWGNFFNHEVMGAPVAVTYHGGGWNLGSNGVDWTNVHDYYGWLPKWIGRNLMVRADSSQTINGITFNKGDLVQLSPIFLYESLSLLAAWLIITFIIPNITKWISKKPWKVETGKYNYKLSFSIKQWFMPWIKSTDEVQSGRDIWNLAYFRNIDEKAKEQYLISLELDRKKYLKPKEINKANKLNDYISTKAGVECFAYFFAWNFVRFFLELSRPDDHLFVMYDKPLSLSLILISSIIGLIGMIASQYWLPSLIRKNGYLYEKEYFSLN</sequence>
<dbReference type="EMBL" id="CP024968">
    <property type="protein sequence ID" value="ATZ20591.1"/>
    <property type="molecule type" value="Genomic_DNA"/>
</dbReference>
<dbReference type="PROSITE" id="PS01311">
    <property type="entry name" value="LGT"/>
    <property type="match status" value="1"/>
</dbReference>
<evidence type="ECO:0000256" key="2">
    <source>
        <dbReference type="ARBA" id="ARBA00022475"/>
    </source>
</evidence>
<evidence type="ECO:0000256" key="7">
    <source>
        <dbReference type="SAM" id="Phobius"/>
    </source>
</evidence>
<keyword evidence="4 7" id="KW-0812">Transmembrane</keyword>
<organism evidence="8 9">
    <name type="scientific">Mesoplasma coleopterae</name>
    <dbReference type="NCBI Taxonomy" id="324078"/>
    <lineage>
        <taxon>Bacteria</taxon>
        <taxon>Bacillati</taxon>
        <taxon>Mycoplasmatota</taxon>
        <taxon>Mollicutes</taxon>
        <taxon>Entomoplasmatales</taxon>
        <taxon>Entomoplasmataceae</taxon>
        <taxon>Mesoplasma</taxon>
    </lineage>
</organism>
<keyword evidence="6 7" id="KW-0472">Membrane</keyword>
<dbReference type="RefSeq" id="WP_100670491.1">
    <property type="nucleotide sequence ID" value="NZ_CP024968.1"/>
</dbReference>
<feature type="transmembrane region" description="Helical" evidence="7">
    <location>
        <begin position="395"/>
        <end position="413"/>
    </location>
</feature>
<dbReference type="OrthoDB" id="871140at2"/>
<gene>
    <name evidence="8" type="primary">lgt</name>
    <name evidence="8" type="ORF">MCOLE_v1c00760</name>
</gene>
<dbReference type="InterPro" id="IPR001640">
    <property type="entry name" value="Lgt"/>
</dbReference>
<reference evidence="8 9" key="1">
    <citation type="submission" date="2017-11" db="EMBL/GenBank/DDBJ databases">
        <title>Genome sequence of Mesoplasma coleopterae BARC 779 (ATCC 49583).</title>
        <authorList>
            <person name="Lo W.-S."/>
            <person name="Kuo C.-H."/>
        </authorList>
    </citation>
    <scope>NUCLEOTIDE SEQUENCE [LARGE SCALE GENOMIC DNA]</scope>
    <source>
        <strain evidence="8 9">BARC 779</strain>
    </source>
</reference>
<dbReference type="GO" id="GO:0042158">
    <property type="term" value="P:lipoprotein biosynthetic process"/>
    <property type="evidence" value="ECO:0007669"/>
    <property type="project" value="InterPro"/>
</dbReference>
<keyword evidence="5 7" id="KW-1133">Transmembrane helix</keyword>
<keyword evidence="2" id="KW-1003">Cell membrane</keyword>
<keyword evidence="3 8" id="KW-0808">Transferase</keyword>
<feature type="transmembrane region" description="Helical" evidence="7">
    <location>
        <begin position="158"/>
        <end position="179"/>
    </location>
</feature>
<feature type="transmembrane region" description="Helical" evidence="7">
    <location>
        <begin position="186"/>
        <end position="204"/>
    </location>
</feature>
<dbReference type="GO" id="GO:0008961">
    <property type="term" value="F:phosphatidylglycerol-prolipoprotein diacylglyceryl transferase activity"/>
    <property type="evidence" value="ECO:0007669"/>
    <property type="project" value="InterPro"/>
</dbReference>
<name>A0A2K8P1F9_9MOLU</name>
<keyword evidence="9" id="KW-1185">Reference proteome</keyword>
<evidence type="ECO:0000256" key="5">
    <source>
        <dbReference type="ARBA" id="ARBA00022989"/>
    </source>
</evidence>
<dbReference type="Proteomes" id="UP000232221">
    <property type="component" value="Chromosome"/>
</dbReference>
<dbReference type="PANTHER" id="PTHR30589:SF0">
    <property type="entry name" value="PHOSPHATIDYLGLYCEROL--PROLIPOPROTEIN DIACYLGLYCERYL TRANSFERASE"/>
    <property type="match status" value="1"/>
</dbReference>
<feature type="transmembrane region" description="Helical" evidence="7">
    <location>
        <begin position="80"/>
        <end position="100"/>
    </location>
</feature>
<comment type="similarity">
    <text evidence="1">Belongs to the Lgt family.</text>
</comment>
<protein>
    <submittedName>
        <fullName evidence="8">Prolipoprotein diacylglyceryl transferase</fullName>
    </submittedName>
</protein>